<evidence type="ECO:0000313" key="1">
    <source>
        <dbReference type="EMBL" id="CTQ31663.1"/>
    </source>
</evidence>
<organism evidence="1 2">
    <name type="scientific">Jannaschia rubra</name>
    <dbReference type="NCBI Taxonomy" id="282197"/>
    <lineage>
        <taxon>Bacteria</taxon>
        <taxon>Pseudomonadati</taxon>
        <taxon>Pseudomonadota</taxon>
        <taxon>Alphaproteobacteria</taxon>
        <taxon>Rhodobacterales</taxon>
        <taxon>Roseobacteraceae</taxon>
        <taxon>Jannaschia</taxon>
    </lineage>
</organism>
<dbReference type="AlphaFoldDB" id="A0A0M6XNA7"/>
<evidence type="ECO:0000313" key="2">
    <source>
        <dbReference type="Proteomes" id="UP000048908"/>
    </source>
</evidence>
<proteinExistence type="predicted"/>
<dbReference type="Proteomes" id="UP000048908">
    <property type="component" value="Unassembled WGS sequence"/>
</dbReference>
<sequence>MNPTPYITHHQLSALIEADYLVDVVCMAEPYFKEAVWYGKWVIQVPEQRGESERFLVSARGKEGPHLRTFKTGYGLISFMWKLGFRTIGLPMEEGTSVSYRIGSEPAAKTGPGATATEERAPLSFEAIRTGLLLLANHGFVPVWSAIQLIKAGYAVPVEVEVTFPHTWPDTVNAIRLTDAGRTTASMLAERGASPVDPPNPIPDWERVISESYIRQKADEGVLAKDIICAKEWYPSPIEPERRTMEQMPVRFPIAEWKGGAGHVTDNN</sequence>
<keyword evidence="2" id="KW-1185">Reference proteome</keyword>
<dbReference type="OrthoDB" id="7917345at2"/>
<reference evidence="1 2" key="1">
    <citation type="submission" date="2015-07" db="EMBL/GenBank/DDBJ databases">
        <authorList>
            <person name="Noorani M."/>
        </authorList>
    </citation>
    <scope>NUCLEOTIDE SEQUENCE [LARGE SCALE GENOMIC DNA]</scope>
    <source>
        <strain evidence="1 2">CECT 5088</strain>
    </source>
</reference>
<protein>
    <submittedName>
        <fullName evidence="1">Uncharacterized protein</fullName>
    </submittedName>
</protein>
<dbReference type="EMBL" id="CXPG01000010">
    <property type="protein sequence ID" value="CTQ31663.1"/>
    <property type="molecule type" value="Genomic_DNA"/>
</dbReference>
<dbReference type="STRING" id="282197.SAMN04488517_11915"/>
<accession>A0A0M6XNA7</accession>
<dbReference type="RefSeq" id="WP_055681158.1">
    <property type="nucleotide sequence ID" value="NZ_CXPG01000010.1"/>
</dbReference>
<name>A0A0M6XNA7_9RHOB</name>
<gene>
    <name evidence="1" type="ORF">JAN5088_00421</name>
</gene>